<dbReference type="PANTHER" id="PTHR35185:SF1">
    <property type="entry name" value="UPF0619 GPI-ANCHORED MEMBRANE PROTEIN C1322.10"/>
    <property type="match status" value="1"/>
</dbReference>
<dbReference type="InterPro" id="IPR018466">
    <property type="entry name" value="Kre9/Knh1-like_N"/>
</dbReference>
<sequence length="205" mass="21150">MFLALHLHFKLRVQTVHLYHPQPHSTVKMKTLTFTALLSTASALLITSPTTTTTWDLSSSNPITWTSVSTDPSQFALVLVDKTTTPETQLPIAAKVDTAAGKYDLVNFVIPGFQPRASNATTAGRYSIKALSLDQKNTGQLSESGVFEVSKSGVSTTKNGDSPTGTGSGAAVTETAKGGGATAGKTVAVAGVAAGVVAAGFVLLL</sequence>
<dbReference type="EMBL" id="JAUKUD010000005">
    <property type="protein sequence ID" value="KAK0743458.1"/>
    <property type="molecule type" value="Genomic_DNA"/>
</dbReference>
<name>A0AA40K2D1_9PEZI</name>
<comment type="caution">
    <text evidence="4">The sequence shown here is derived from an EMBL/GenBank/DDBJ whole genome shotgun (WGS) entry which is preliminary data.</text>
</comment>
<evidence type="ECO:0000313" key="5">
    <source>
        <dbReference type="Proteomes" id="UP001172155"/>
    </source>
</evidence>
<keyword evidence="1" id="KW-0732">Signal</keyword>
<dbReference type="InterPro" id="IPR052479">
    <property type="entry name" value="GPI-anchor_Adhesion_Reg"/>
</dbReference>
<gene>
    <name evidence="4" type="ORF">B0T18DRAFT_415258</name>
</gene>
<evidence type="ECO:0000313" key="4">
    <source>
        <dbReference type="EMBL" id="KAK0743458.1"/>
    </source>
</evidence>
<proteinExistence type="predicted"/>
<feature type="region of interest" description="Disordered" evidence="2">
    <location>
        <begin position="152"/>
        <end position="171"/>
    </location>
</feature>
<keyword evidence="5" id="KW-1185">Reference proteome</keyword>
<dbReference type="Proteomes" id="UP001172155">
    <property type="component" value="Unassembled WGS sequence"/>
</dbReference>
<evidence type="ECO:0000259" key="3">
    <source>
        <dbReference type="Pfam" id="PF10342"/>
    </source>
</evidence>
<evidence type="ECO:0000256" key="2">
    <source>
        <dbReference type="SAM" id="MobiDB-lite"/>
    </source>
</evidence>
<organism evidence="4 5">
    <name type="scientific">Schizothecium vesticola</name>
    <dbReference type="NCBI Taxonomy" id="314040"/>
    <lineage>
        <taxon>Eukaryota</taxon>
        <taxon>Fungi</taxon>
        <taxon>Dikarya</taxon>
        <taxon>Ascomycota</taxon>
        <taxon>Pezizomycotina</taxon>
        <taxon>Sordariomycetes</taxon>
        <taxon>Sordariomycetidae</taxon>
        <taxon>Sordariales</taxon>
        <taxon>Schizotheciaceae</taxon>
        <taxon>Schizothecium</taxon>
    </lineage>
</organism>
<feature type="domain" description="Yeast cell wall synthesis Kre9/Knh1-like N-terminal" evidence="3">
    <location>
        <begin position="48"/>
        <end position="149"/>
    </location>
</feature>
<reference evidence="4" key="1">
    <citation type="submission" date="2023-06" db="EMBL/GenBank/DDBJ databases">
        <title>Genome-scale phylogeny and comparative genomics of the fungal order Sordariales.</title>
        <authorList>
            <consortium name="Lawrence Berkeley National Laboratory"/>
            <person name="Hensen N."/>
            <person name="Bonometti L."/>
            <person name="Westerberg I."/>
            <person name="Brannstrom I.O."/>
            <person name="Guillou S."/>
            <person name="Cros-Aarteil S."/>
            <person name="Calhoun S."/>
            <person name="Haridas S."/>
            <person name="Kuo A."/>
            <person name="Mondo S."/>
            <person name="Pangilinan J."/>
            <person name="Riley R."/>
            <person name="LaButti K."/>
            <person name="Andreopoulos B."/>
            <person name="Lipzen A."/>
            <person name="Chen C."/>
            <person name="Yanf M."/>
            <person name="Daum C."/>
            <person name="Ng V."/>
            <person name="Clum A."/>
            <person name="Steindorff A."/>
            <person name="Ohm R."/>
            <person name="Martin F."/>
            <person name="Silar P."/>
            <person name="Natvig D."/>
            <person name="Lalanne C."/>
            <person name="Gautier V."/>
            <person name="Ament-velasquez S.L."/>
            <person name="Kruys A."/>
            <person name="Hutchinson M.I."/>
            <person name="Powell A.J."/>
            <person name="Barry K."/>
            <person name="Miller A.N."/>
            <person name="Grigoriev I.V."/>
            <person name="Debuchy R."/>
            <person name="Gladieux P."/>
            <person name="Thoren M.H."/>
            <person name="Johannesson H."/>
        </authorList>
    </citation>
    <scope>NUCLEOTIDE SEQUENCE</scope>
    <source>
        <strain evidence="4">SMH3187-1</strain>
    </source>
</reference>
<protein>
    <recommendedName>
        <fullName evidence="3">Yeast cell wall synthesis Kre9/Knh1-like N-terminal domain-containing protein</fullName>
    </recommendedName>
</protein>
<dbReference type="AlphaFoldDB" id="A0AA40K2D1"/>
<accession>A0AA40K2D1</accession>
<feature type="compositionally biased region" description="Polar residues" evidence="2">
    <location>
        <begin position="152"/>
        <end position="165"/>
    </location>
</feature>
<dbReference type="PANTHER" id="PTHR35185">
    <property type="entry name" value="SERINE/THREONINE-RICH PROTEIN ADG2-RELATED"/>
    <property type="match status" value="1"/>
</dbReference>
<dbReference type="Pfam" id="PF10342">
    <property type="entry name" value="Kre9_KNH"/>
    <property type="match status" value="1"/>
</dbReference>
<evidence type="ECO:0000256" key="1">
    <source>
        <dbReference type="ARBA" id="ARBA00022729"/>
    </source>
</evidence>